<feature type="non-terminal residue" evidence="1">
    <location>
        <position position="1"/>
    </location>
</feature>
<dbReference type="EMBL" id="JANBOJ010000579">
    <property type="protein sequence ID" value="KAJ1718911.1"/>
    <property type="molecule type" value="Genomic_DNA"/>
</dbReference>
<gene>
    <name evidence="1" type="ORF">LPJ53_006221</name>
</gene>
<comment type="caution">
    <text evidence="1">The sequence shown here is derived from an EMBL/GenBank/DDBJ whole genome shotgun (WGS) entry which is preliminary data.</text>
</comment>
<keyword evidence="2" id="KW-1185">Reference proteome</keyword>
<protein>
    <submittedName>
        <fullName evidence="1">Uncharacterized protein</fullName>
    </submittedName>
</protein>
<dbReference type="Proteomes" id="UP001149813">
    <property type="component" value="Unassembled WGS sequence"/>
</dbReference>
<name>A0A9W7XT77_9FUNG</name>
<proteinExistence type="predicted"/>
<organism evidence="1 2">
    <name type="scientific">Coemansia erecta</name>
    <dbReference type="NCBI Taxonomy" id="147472"/>
    <lineage>
        <taxon>Eukaryota</taxon>
        <taxon>Fungi</taxon>
        <taxon>Fungi incertae sedis</taxon>
        <taxon>Zoopagomycota</taxon>
        <taxon>Kickxellomycotina</taxon>
        <taxon>Kickxellomycetes</taxon>
        <taxon>Kickxellales</taxon>
        <taxon>Kickxellaceae</taxon>
        <taxon>Coemansia</taxon>
    </lineage>
</organism>
<reference evidence="1" key="1">
    <citation type="submission" date="2022-07" db="EMBL/GenBank/DDBJ databases">
        <title>Phylogenomic reconstructions and comparative analyses of Kickxellomycotina fungi.</title>
        <authorList>
            <person name="Reynolds N.K."/>
            <person name="Stajich J.E."/>
            <person name="Barry K."/>
            <person name="Grigoriev I.V."/>
            <person name="Crous P."/>
            <person name="Smith M.E."/>
        </authorList>
    </citation>
    <scope>NUCLEOTIDE SEQUENCE</scope>
    <source>
        <strain evidence="1">NBRC 32514</strain>
    </source>
</reference>
<evidence type="ECO:0000313" key="2">
    <source>
        <dbReference type="Proteomes" id="UP001149813"/>
    </source>
</evidence>
<evidence type="ECO:0000313" key="1">
    <source>
        <dbReference type="EMBL" id="KAJ1718911.1"/>
    </source>
</evidence>
<sequence>EVNRFDSEGCKLMMMMASAETRAYDAEVELGSVTGAHQQALSRLASVKSKLIAIRNSAFVPAATHQLPHTAVATKPTVFKPPQPFIKLTTAQSLHNTTQSAVVLPLDTSEYQCDADKIADLEANGRRLDREACQLMLMVATAVTKADDTEMELQELYEAYQQMLQRLAIAEGGTVEPHKISLDIAPRMGLPVLCQPAF</sequence>
<dbReference type="AlphaFoldDB" id="A0A9W7XT77"/>
<accession>A0A9W7XT77</accession>